<gene>
    <name evidence="2" type="ORF">ACFSDX_20845</name>
</gene>
<feature type="transmembrane region" description="Helical" evidence="1">
    <location>
        <begin position="23"/>
        <end position="41"/>
    </location>
</feature>
<sequence>MTSSNPSTAEEPVLADERRDNRIVAFIMSATVFVSLVLLYTH</sequence>
<proteinExistence type="predicted"/>
<organism evidence="2 3">
    <name type="scientific">Hymenobacter bucti</name>
    <dbReference type="NCBI Taxonomy" id="1844114"/>
    <lineage>
        <taxon>Bacteria</taxon>
        <taxon>Pseudomonadati</taxon>
        <taxon>Bacteroidota</taxon>
        <taxon>Cytophagia</taxon>
        <taxon>Cytophagales</taxon>
        <taxon>Hymenobacteraceae</taxon>
        <taxon>Hymenobacter</taxon>
    </lineage>
</organism>
<accession>A0ABW4QZE7</accession>
<keyword evidence="1" id="KW-0812">Transmembrane</keyword>
<dbReference type="EMBL" id="JBHUFD010000018">
    <property type="protein sequence ID" value="MFD1874895.1"/>
    <property type="molecule type" value="Genomic_DNA"/>
</dbReference>
<protein>
    <recommendedName>
        <fullName evidence="4">MFS transporter</fullName>
    </recommendedName>
</protein>
<evidence type="ECO:0000313" key="2">
    <source>
        <dbReference type="EMBL" id="MFD1874895.1"/>
    </source>
</evidence>
<dbReference type="RefSeq" id="WP_382317079.1">
    <property type="nucleotide sequence ID" value="NZ_JBHUFD010000018.1"/>
</dbReference>
<comment type="caution">
    <text evidence="2">The sequence shown here is derived from an EMBL/GenBank/DDBJ whole genome shotgun (WGS) entry which is preliminary data.</text>
</comment>
<name>A0ABW4QZE7_9BACT</name>
<evidence type="ECO:0000313" key="3">
    <source>
        <dbReference type="Proteomes" id="UP001597197"/>
    </source>
</evidence>
<reference evidence="3" key="1">
    <citation type="journal article" date="2019" name="Int. J. Syst. Evol. Microbiol.">
        <title>The Global Catalogue of Microorganisms (GCM) 10K type strain sequencing project: providing services to taxonomists for standard genome sequencing and annotation.</title>
        <authorList>
            <consortium name="The Broad Institute Genomics Platform"/>
            <consortium name="The Broad Institute Genome Sequencing Center for Infectious Disease"/>
            <person name="Wu L."/>
            <person name="Ma J."/>
        </authorList>
    </citation>
    <scope>NUCLEOTIDE SEQUENCE [LARGE SCALE GENOMIC DNA]</scope>
    <source>
        <strain evidence="3">CGMCC 1.15795</strain>
    </source>
</reference>
<keyword evidence="3" id="KW-1185">Reference proteome</keyword>
<keyword evidence="1" id="KW-0472">Membrane</keyword>
<evidence type="ECO:0000256" key="1">
    <source>
        <dbReference type="SAM" id="Phobius"/>
    </source>
</evidence>
<evidence type="ECO:0008006" key="4">
    <source>
        <dbReference type="Google" id="ProtNLM"/>
    </source>
</evidence>
<keyword evidence="1" id="KW-1133">Transmembrane helix</keyword>
<dbReference type="Proteomes" id="UP001597197">
    <property type="component" value="Unassembled WGS sequence"/>
</dbReference>